<dbReference type="Proteomes" id="UP001597197">
    <property type="component" value="Unassembled WGS sequence"/>
</dbReference>
<dbReference type="SUPFAM" id="SSF55785">
    <property type="entry name" value="PYP-like sensor domain (PAS domain)"/>
    <property type="match status" value="1"/>
</dbReference>
<keyword evidence="10" id="KW-1185">Reference proteome</keyword>
<dbReference type="InterPro" id="IPR013656">
    <property type="entry name" value="PAS_4"/>
</dbReference>
<dbReference type="InterPro" id="IPR035965">
    <property type="entry name" value="PAS-like_dom_sf"/>
</dbReference>
<dbReference type="Pfam" id="PF02518">
    <property type="entry name" value="HATPase_c"/>
    <property type="match status" value="1"/>
</dbReference>
<dbReference type="PROSITE" id="PS50109">
    <property type="entry name" value="HIS_KIN"/>
    <property type="match status" value="1"/>
</dbReference>
<dbReference type="PROSITE" id="PS50113">
    <property type="entry name" value="PAC"/>
    <property type="match status" value="1"/>
</dbReference>
<evidence type="ECO:0000256" key="3">
    <source>
        <dbReference type="ARBA" id="ARBA00022553"/>
    </source>
</evidence>
<evidence type="ECO:0000256" key="2">
    <source>
        <dbReference type="ARBA" id="ARBA00012438"/>
    </source>
</evidence>
<comment type="catalytic activity">
    <reaction evidence="1">
        <text>ATP + protein L-histidine = ADP + protein N-phospho-L-histidine.</text>
        <dbReference type="EC" id="2.7.13.3"/>
    </reaction>
</comment>
<evidence type="ECO:0000259" key="8">
    <source>
        <dbReference type="PROSITE" id="PS50113"/>
    </source>
</evidence>
<dbReference type="EC" id="2.7.13.3" evidence="2"/>
<keyword evidence="3" id="KW-0597">Phosphoprotein</keyword>
<dbReference type="Gene3D" id="3.30.565.10">
    <property type="entry name" value="Histidine kinase-like ATPase, C-terminal domain"/>
    <property type="match status" value="1"/>
</dbReference>
<dbReference type="CDD" id="cd00082">
    <property type="entry name" value="HisKA"/>
    <property type="match status" value="1"/>
</dbReference>
<dbReference type="PANTHER" id="PTHR43304">
    <property type="entry name" value="PHYTOCHROME-LIKE PROTEIN CPH1"/>
    <property type="match status" value="1"/>
</dbReference>
<dbReference type="EMBL" id="JBHUFD010000018">
    <property type="protein sequence ID" value="MFD1874914.1"/>
    <property type="molecule type" value="Genomic_DNA"/>
</dbReference>
<dbReference type="GO" id="GO:0005524">
    <property type="term" value="F:ATP binding"/>
    <property type="evidence" value="ECO:0007669"/>
    <property type="project" value="UniProtKB-KW"/>
</dbReference>
<reference evidence="10" key="1">
    <citation type="journal article" date="2019" name="Int. J. Syst. Evol. Microbiol.">
        <title>The Global Catalogue of Microorganisms (GCM) 10K type strain sequencing project: providing services to taxonomists for standard genome sequencing and annotation.</title>
        <authorList>
            <consortium name="The Broad Institute Genomics Platform"/>
            <consortium name="The Broad Institute Genome Sequencing Center for Infectious Disease"/>
            <person name="Wu L."/>
            <person name="Ma J."/>
        </authorList>
    </citation>
    <scope>NUCLEOTIDE SEQUENCE [LARGE SCALE GENOMIC DNA]</scope>
    <source>
        <strain evidence="10">CGMCC 1.15795</strain>
    </source>
</reference>
<keyword evidence="9" id="KW-0547">Nucleotide-binding</keyword>
<feature type="coiled-coil region" evidence="6">
    <location>
        <begin position="268"/>
        <end position="302"/>
    </location>
</feature>
<protein>
    <recommendedName>
        <fullName evidence="2">histidine kinase</fullName>
        <ecNumber evidence="2">2.7.13.3</ecNumber>
    </recommendedName>
</protein>
<keyword evidence="6" id="KW-0175">Coiled coil</keyword>
<comment type="caution">
    <text evidence="9">The sequence shown here is derived from an EMBL/GenBank/DDBJ whole genome shotgun (WGS) entry which is preliminary data.</text>
</comment>
<evidence type="ECO:0000259" key="7">
    <source>
        <dbReference type="PROSITE" id="PS50109"/>
    </source>
</evidence>
<dbReference type="InterPro" id="IPR004358">
    <property type="entry name" value="Sig_transdc_His_kin-like_C"/>
</dbReference>
<sequence>MPLRALTSPAPPFRPEGALLDLLVVSLTAVYVLRPVYGPAPARELEDFALDYLNPAGQRLSGLAERPGGTLRTRFPHPEGAGILAYYQRVYLQGDLDSYDVTYQADGRDHHFHLAARRSGDWLLVSFTDLSEQARAQAARVAAEQQRHELRALVAQAPVAVAVYQGPQYRVALANAATLAIWDRTWAQVQDRPVFEEVLPEAADPSVVAHFDQVFTTGQPFTAHERPTIIHRHGRPEVVYWNFVFQPNRQPDGRIRGIISVGTDVSEQVRARQQVEGLNQELASLNEELRATNGELQLANGQLTRTNQDLDNFIYTASHELKIPLANIERLLQALARELPPTALVGDVPDMLQLVQQATERFRRTVEQLTHVRKLPQAPAQPATPVRLAAVVEEVRLDLLPLVQQTRARLTLDVPAAVHVPLSEPNLRAVVYNLLSNALKYHHPDRAPAVRLTYFRQDHQHVLRVQDNGLGFDVATAADKLFGLFQRVHTHVAGTGIGLYLVKKIVETSGGHLTVVSQPGQGSAFTVFLPVGEK</sequence>
<dbReference type="Pfam" id="PF08448">
    <property type="entry name" value="PAS_4"/>
    <property type="match status" value="1"/>
</dbReference>
<evidence type="ECO:0000256" key="6">
    <source>
        <dbReference type="SAM" id="Coils"/>
    </source>
</evidence>
<evidence type="ECO:0000256" key="4">
    <source>
        <dbReference type="ARBA" id="ARBA00022679"/>
    </source>
</evidence>
<dbReference type="InterPro" id="IPR036890">
    <property type="entry name" value="HATPase_C_sf"/>
</dbReference>
<dbReference type="Gene3D" id="3.30.450.20">
    <property type="entry name" value="PAS domain"/>
    <property type="match status" value="2"/>
</dbReference>
<evidence type="ECO:0000313" key="9">
    <source>
        <dbReference type="EMBL" id="MFD1874914.1"/>
    </source>
</evidence>
<proteinExistence type="predicted"/>
<dbReference type="InterPro" id="IPR003661">
    <property type="entry name" value="HisK_dim/P_dom"/>
</dbReference>
<dbReference type="InterPro" id="IPR052162">
    <property type="entry name" value="Sensor_kinase/Photoreceptor"/>
</dbReference>
<dbReference type="RefSeq" id="WP_382317117.1">
    <property type="nucleotide sequence ID" value="NZ_JBHUFD010000018.1"/>
</dbReference>
<dbReference type="SMART" id="SM00387">
    <property type="entry name" value="HATPase_c"/>
    <property type="match status" value="1"/>
</dbReference>
<accession>A0ABW4QZV2</accession>
<organism evidence="9 10">
    <name type="scientific">Hymenobacter bucti</name>
    <dbReference type="NCBI Taxonomy" id="1844114"/>
    <lineage>
        <taxon>Bacteria</taxon>
        <taxon>Pseudomonadati</taxon>
        <taxon>Bacteroidota</taxon>
        <taxon>Cytophagia</taxon>
        <taxon>Cytophagales</taxon>
        <taxon>Hymenobacteraceae</taxon>
        <taxon>Hymenobacter</taxon>
    </lineage>
</organism>
<dbReference type="InterPro" id="IPR000700">
    <property type="entry name" value="PAS-assoc_C"/>
</dbReference>
<keyword evidence="9" id="KW-0067">ATP-binding</keyword>
<dbReference type="SUPFAM" id="SSF47384">
    <property type="entry name" value="Homodimeric domain of signal transducing histidine kinase"/>
    <property type="match status" value="1"/>
</dbReference>
<keyword evidence="5" id="KW-0418">Kinase</keyword>
<evidence type="ECO:0000313" key="10">
    <source>
        <dbReference type="Proteomes" id="UP001597197"/>
    </source>
</evidence>
<feature type="domain" description="Histidine kinase" evidence="7">
    <location>
        <begin position="316"/>
        <end position="533"/>
    </location>
</feature>
<dbReference type="SUPFAM" id="SSF55874">
    <property type="entry name" value="ATPase domain of HSP90 chaperone/DNA topoisomerase II/histidine kinase"/>
    <property type="match status" value="1"/>
</dbReference>
<dbReference type="InterPro" id="IPR005467">
    <property type="entry name" value="His_kinase_dom"/>
</dbReference>
<name>A0ABW4QZV2_9BACT</name>
<dbReference type="PRINTS" id="PR00344">
    <property type="entry name" value="BCTRLSENSOR"/>
</dbReference>
<dbReference type="InterPro" id="IPR036097">
    <property type="entry name" value="HisK_dim/P_sf"/>
</dbReference>
<feature type="domain" description="PAC" evidence="8">
    <location>
        <begin position="223"/>
        <end position="277"/>
    </location>
</feature>
<evidence type="ECO:0000256" key="1">
    <source>
        <dbReference type="ARBA" id="ARBA00000085"/>
    </source>
</evidence>
<dbReference type="Gene3D" id="1.10.287.130">
    <property type="match status" value="1"/>
</dbReference>
<dbReference type="InterPro" id="IPR003594">
    <property type="entry name" value="HATPase_dom"/>
</dbReference>
<keyword evidence="4" id="KW-0808">Transferase</keyword>
<gene>
    <name evidence="9" type="ORF">ACFSDX_20940</name>
</gene>
<evidence type="ECO:0000256" key="5">
    <source>
        <dbReference type="ARBA" id="ARBA00022777"/>
    </source>
</evidence>
<dbReference type="PANTHER" id="PTHR43304:SF1">
    <property type="entry name" value="PAC DOMAIN-CONTAINING PROTEIN"/>
    <property type="match status" value="1"/>
</dbReference>